<comment type="similarity">
    <text evidence="3">Belongs to the Nudix hydrolase family.</text>
</comment>
<dbReference type="HOGENOM" id="CLU_037162_20_5_0"/>
<dbReference type="InterPro" id="IPR015797">
    <property type="entry name" value="NUDIX_hydrolase-like_dom_sf"/>
</dbReference>
<feature type="domain" description="Nudix hydrolase" evidence="4">
    <location>
        <begin position="7"/>
        <end position="134"/>
    </location>
</feature>
<comment type="cofactor">
    <cofactor evidence="1">
        <name>Mg(2+)</name>
        <dbReference type="ChEBI" id="CHEBI:18420"/>
    </cofactor>
</comment>
<evidence type="ECO:0000256" key="1">
    <source>
        <dbReference type="ARBA" id="ARBA00001946"/>
    </source>
</evidence>
<dbReference type="PANTHER" id="PTHR43046">
    <property type="entry name" value="GDP-MANNOSE MANNOSYL HYDROLASE"/>
    <property type="match status" value="1"/>
</dbReference>
<sequence>MSDREPRNVTSVGGLVVRDNAVLLVRMNYGPNRGRYMLPGGLIDPGETLDVAIAREVLEEAGVEARPVGIIGLRSRYDGPNNDTYVLWLLEYVAGEPRPEGRENDDARFFTLAEIEARDDIADLVRYLARRVLRGEIHPHRLVDDYHSRLPGTTPDSWKLFM</sequence>
<dbReference type="Pfam" id="PF00293">
    <property type="entry name" value="NUDIX"/>
    <property type="match status" value="1"/>
</dbReference>
<dbReference type="OrthoDB" id="9787476at2"/>
<keyword evidence="6" id="KW-1185">Reference proteome</keyword>
<reference evidence="5 6" key="2">
    <citation type="journal article" date="2010" name="Stand. Genomic Sci.">
        <title>Complete genome sequence of Desulfohalobium retbaense type strain (HR(100)).</title>
        <authorList>
            <person name="Spring S."/>
            <person name="Nolan M."/>
            <person name="Lapidus A."/>
            <person name="Glavina Del Rio T."/>
            <person name="Copeland A."/>
            <person name="Tice H."/>
            <person name="Cheng J.F."/>
            <person name="Lucas S."/>
            <person name="Land M."/>
            <person name="Chen F."/>
            <person name="Bruce D."/>
            <person name="Goodwin L."/>
            <person name="Pitluck S."/>
            <person name="Ivanova N."/>
            <person name="Mavromatis K."/>
            <person name="Mikhailova N."/>
            <person name="Pati A."/>
            <person name="Chen A."/>
            <person name="Palaniappan K."/>
            <person name="Hauser L."/>
            <person name="Chang Y.J."/>
            <person name="Jeffries C.D."/>
            <person name="Munk C."/>
            <person name="Kiss H."/>
            <person name="Chain P."/>
            <person name="Han C."/>
            <person name="Brettin T."/>
            <person name="Detter J.C."/>
            <person name="Schuler E."/>
            <person name="Goker M."/>
            <person name="Rohde M."/>
            <person name="Bristow J."/>
            <person name="Eisen J.A."/>
            <person name="Markowitz V."/>
            <person name="Hugenholtz P."/>
            <person name="Kyrpides N.C."/>
            <person name="Klenk H.P."/>
        </authorList>
    </citation>
    <scope>NUCLEOTIDE SEQUENCE [LARGE SCALE GENOMIC DNA]</scope>
    <source>
        <strain evidence="6">ATCC 49802 / DSM 20745 / S 6022</strain>
    </source>
</reference>
<dbReference type="InterPro" id="IPR000086">
    <property type="entry name" value="NUDIX_hydrolase_dom"/>
</dbReference>
<proteinExistence type="inferred from homology"/>
<dbReference type="PRINTS" id="PR00502">
    <property type="entry name" value="NUDIXFAMILY"/>
</dbReference>
<name>D1C6J5_SPHTD</name>
<dbReference type="KEGG" id="sti:Sthe_2196"/>
<accession>D1C6J5</accession>
<protein>
    <submittedName>
        <fullName evidence="5">NUDIX hydrolase</fullName>
    </submittedName>
</protein>
<keyword evidence="2 3" id="KW-0378">Hydrolase</keyword>
<dbReference type="GO" id="GO:0016787">
    <property type="term" value="F:hydrolase activity"/>
    <property type="evidence" value="ECO:0007669"/>
    <property type="project" value="UniProtKB-KW"/>
</dbReference>
<dbReference type="InterPro" id="IPR020084">
    <property type="entry name" value="NUDIX_hydrolase_CS"/>
</dbReference>
<evidence type="ECO:0000313" key="5">
    <source>
        <dbReference type="EMBL" id="ACZ39620.1"/>
    </source>
</evidence>
<dbReference type="RefSeq" id="WP_012872666.1">
    <property type="nucleotide sequence ID" value="NC_013523.1"/>
</dbReference>
<dbReference type="PANTHER" id="PTHR43046:SF14">
    <property type="entry name" value="MUTT_NUDIX FAMILY PROTEIN"/>
    <property type="match status" value="1"/>
</dbReference>
<dbReference type="InterPro" id="IPR020476">
    <property type="entry name" value="Nudix_hydrolase"/>
</dbReference>
<dbReference type="AlphaFoldDB" id="D1C6J5"/>
<dbReference type="Proteomes" id="UP000002027">
    <property type="component" value="Chromosome 1"/>
</dbReference>
<evidence type="ECO:0000256" key="2">
    <source>
        <dbReference type="ARBA" id="ARBA00022801"/>
    </source>
</evidence>
<organism evidence="5 6">
    <name type="scientific">Sphaerobacter thermophilus (strain ATCC 49802 / DSM 20745 / KCCM 41009 / NCIMB 13125 / S 6022)</name>
    <dbReference type="NCBI Taxonomy" id="479434"/>
    <lineage>
        <taxon>Bacteria</taxon>
        <taxon>Pseudomonadati</taxon>
        <taxon>Thermomicrobiota</taxon>
        <taxon>Thermomicrobia</taxon>
        <taxon>Sphaerobacterales</taxon>
        <taxon>Sphaerobacterineae</taxon>
        <taxon>Sphaerobacteraceae</taxon>
        <taxon>Sphaerobacter</taxon>
    </lineage>
</organism>
<dbReference type="STRING" id="479434.Sthe_2196"/>
<dbReference type="PROSITE" id="PS00893">
    <property type="entry name" value="NUDIX_BOX"/>
    <property type="match status" value="1"/>
</dbReference>
<gene>
    <name evidence="5" type="ordered locus">Sthe_2196</name>
</gene>
<dbReference type="SUPFAM" id="SSF55811">
    <property type="entry name" value="Nudix"/>
    <property type="match status" value="1"/>
</dbReference>
<evidence type="ECO:0000313" key="6">
    <source>
        <dbReference type="Proteomes" id="UP000002027"/>
    </source>
</evidence>
<evidence type="ECO:0000256" key="3">
    <source>
        <dbReference type="RuleBase" id="RU003476"/>
    </source>
</evidence>
<evidence type="ECO:0000259" key="4">
    <source>
        <dbReference type="PROSITE" id="PS51462"/>
    </source>
</evidence>
<dbReference type="eggNOG" id="COG1051">
    <property type="taxonomic scope" value="Bacteria"/>
</dbReference>
<reference evidence="6" key="1">
    <citation type="submission" date="2009-11" db="EMBL/GenBank/DDBJ databases">
        <title>The complete chromosome 1 of Sphaerobacter thermophilus DSM 20745.</title>
        <authorList>
            <person name="Lucas S."/>
            <person name="Copeland A."/>
            <person name="Lapidus A."/>
            <person name="Glavina del Rio T."/>
            <person name="Dalin E."/>
            <person name="Tice H."/>
            <person name="Bruce D."/>
            <person name="Goodwin L."/>
            <person name="Pitluck S."/>
            <person name="Kyrpides N."/>
            <person name="Mavromatis K."/>
            <person name="Ivanova N."/>
            <person name="Mikhailova N."/>
            <person name="LaButti K.M."/>
            <person name="Clum A."/>
            <person name="Sun H.I."/>
            <person name="Brettin T."/>
            <person name="Detter J.C."/>
            <person name="Han C."/>
            <person name="Larimer F."/>
            <person name="Land M."/>
            <person name="Hauser L."/>
            <person name="Markowitz V."/>
            <person name="Cheng J.F."/>
            <person name="Hugenholtz P."/>
            <person name="Woyke T."/>
            <person name="Wu D."/>
            <person name="Steenblock K."/>
            <person name="Schneider S."/>
            <person name="Pukall R."/>
            <person name="Goeker M."/>
            <person name="Klenk H.P."/>
            <person name="Eisen J.A."/>
        </authorList>
    </citation>
    <scope>NUCLEOTIDE SEQUENCE [LARGE SCALE GENOMIC DNA]</scope>
    <source>
        <strain evidence="6">ATCC 49802 / DSM 20745 / S 6022</strain>
    </source>
</reference>
<dbReference type="InParanoid" id="D1C6J5"/>
<dbReference type="Gene3D" id="3.90.79.10">
    <property type="entry name" value="Nucleoside Triphosphate Pyrophosphohydrolase"/>
    <property type="match status" value="1"/>
</dbReference>
<dbReference type="PROSITE" id="PS51462">
    <property type="entry name" value="NUDIX"/>
    <property type="match status" value="1"/>
</dbReference>
<dbReference type="EMBL" id="CP001823">
    <property type="protein sequence ID" value="ACZ39620.1"/>
    <property type="molecule type" value="Genomic_DNA"/>
</dbReference>
<dbReference type="CDD" id="cd04691">
    <property type="entry name" value="NUDIX_ADPRase"/>
    <property type="match status" value="1"/>
</dbReference>